<keyword evidence="4" id="KW-0560">Oxidoreductase</keyword>
<evidence type="ECO:0000256" key="5">
    <source>
        <dbReference type="ARBA" id="ARBA00023004"/>
    </source>
</evidence>
<dbReference type="CDD" id="cd11061">
    <property type="entry name" value="CYP67-like"/>
    <property type="match status" value="1"/>
</dbReference>
<dbReference type="Pfam" id="PF00067">
    <property type="entry name" value="p450"/>
    <property type="match status" value="1"/>
</dbReference>
<keyword evidence="3 7" id="KW-0479">Metal-binding</keyword>
<dbReference type="PANTHER" id="PTHR24305">
    <property type="entry name" value="CYTOCHROME P450"/>
    <property type="match status" value="1"/>
</dbReference>
<dbReference type="Gene3D" id="1.10.630.10">
    <property type="entry name" value="Cytochrome P450"/>
    <property type="match status" value="1"/>
</dbReference>
<accession>A0A6A5X840</accession>
<evidence type="ECO:0000256" key="4">
    <source>
        <dbReference type="ARBA" id="ARBA00023002"/>
    </source>
</evidence>
<comment type="cofactor">
    <cofactor evidence="1 7">
        <name>heme</name>
        <dbReference type="ChEBI" id="CHEBI:30413"/>
    </cofactor>
</comment>
<evidence type="ECO:0000313" key="9">
    <source>
        <dbReference type="EMBL" id="KAF2009090.1"/>
    </source>
</evidence>
<dbReference type="GO" id="GO:0004497">
    <property type="term" value="F:monooxygenase activity"/>
    <property type="evidence" value="ECO:0007669"/>
    <property type="project" value="UniProtKB-KW"/>
</dbReference>
<evidence type="ECO:0000256" key="3">
    <source>
        <dbReference type="ARBA" id="ARBA00022723"/>
    </source>
</evidence>
<dbReference type="GeneID" id="54287026"/>
<evidence type="ECO:0000256" key="2">
    <source>
        <dbReference type="ARBA" id="ARBA00010617"/>
    </source>
</evidence>
<dbReference type="SUPFAM" id="SSF48264">
    <property type="entry name" value="Cytochrome P450"/>
    <property type="match status" value="1"/>
</dbReference>
<keyword evidence="5 7" id="KW-0408">Iron</keyword>
<feature type="transmembrane region" description="Helical" evidence="8">
    <location>
        <begin position="6"/>
        <end position="22"/>
    </location>
</feature>
<proteinExistence type="inferred from homology"/>
<keyword evidence="8" id="KW-0812">Transmembrane</keyword>
<name>A0A6A5X840_9PLEO</name>
<keyword evidence="7" id="KW-0349">Heme</keyword>
<comment type="similarity">
    <text evidence="2">Belongs to the cytochrome P450 family.</text>
</comment>
<organism evidence="9 10">
    <name type="scientific">Aaosphaeria arxii CBS 175.79</name>
    <dbReference type="NCBI Taxonomy" id="1450172"/>
    <lineage>
        <taxon>Eukaryota</taxon>
        <taxon>Fungi</taxon>
        <taxon>Dikarya</taxon>
        <taxon>Ascomycota</taxon>
        <taxon>Pezizomycotina</taxon>
        <taxon>Dothideomycetes</taxon>
        <taxon>Pleosporomycetidae</taxon>
        <taxon>Pleosporales</taxon>
        <taxon>Pleosporales incertae sedis</taxon>
        <taxon>Aaosphaeria</taxon>
    </lineage>
</organism>
<gene>
    <name evidence="9" type="ORF">BU24DRAFT_429027</name>
</gene>
<evidence type="ECO:0000256" key="8">
    <source>
        <dbReference type="SAM" id="Phobius"/>
    </source>
</evidence>
<dbReference type="PRINTS" id="PR00463">
    <property type="entry name" value="EP450I"/>
</dbReference>
<evidence type="ECO:0000256" key="7">
    <source>
        <dbReference type="PIRSR" id="PIRSR602401-1"/>
    </source>
</evidence>
<dbReference type="GO" id="GO:0005506">
    <property type="term" value="F:iron ion binding"/>
    <property type="evidence" value="ECO:0007669"/>
    <property type="project" value="InterPro"/>
</dbReference>
<dbReference type="InterPro" id="IPR002401">
    <property type="entry name" value="Cyt_P450_E_grp-I"/>
</dbReference>
<dbReference type="GO" id="GO:0020037">
    <property type="term" value="F:heme binding"/>
    <property type="evidence" value="ECO:0007669"/>
    <property type="project" value="InterPro"/>
</dbReference>
<dbReference type="PANTHER" id="PTHR24305:SF187">
    <property type="entry name" value="P450, PUTATIVE (EUROFUNG)-RELATED"/>
    <property type="match status" value="1"/>
</dbReference>
<dbReference type="OrthoDB" id="6692864at2759"/>
<dbReference type="RefSeq" id="XP_033377429.1">
    <property type="nucleotide sequence ID" value="XM_033529629.1"/>
</dbReference>
<dbReference type="InterPro" id="IPR001128">
    <property type="entry name" value="Cyt_P450"/>
</dbReference>
<sequence>MLALRSYLLVGLAGIASEVFIFSKGEWDRHSPTILKFLISVQALVTVWFKIYGFTLLSSIQQTCVLTAVYAISLFTAMSIYRLFFHPLRGFPGPIAARVSVFWILKQNLPQLLFYRKLRQLHNDYGDFVRTRPRELSICHPDAVMDILGPRSKVVKGEFYEHMWPHQNLQLTRDIAFHKSKRRVWDKAFSPSALRDYVPRLAGHHAEVIELLDKHSRSGVPVDVTRVFMDVQFDVISDFSFGKSWNMLTSGKPHPLVKDFVENKRIVGFLINFLWIFHLTKLFPGVEGMIDEMLKEYGKMLEERRQMRSPLPDFYTYFSQNPQAIKDGPADAQLAVIAGADTTALTLIHIFYILARYPDIQSNLHAELDPLPASAEDSGLVSDQYLAPRPYLNGIINEVLRLYSPVPAALQRLTPPEGATIAGRYVPGNMNVSVPTYALHRDPRAFAQPDEFIPERWSSQPELIIRKDAFIAFSYGPENCVGRPLAMMQLRMLVARIARRFEVSVPKGADKEWRKFEEEKADCFVLDVRKLPMVFKERVKH</sequence>
<evidence type="ECO:0000256" key="6">
    <source>
        <dbReference type="ARBA" id="ARBA00023033"/>
    </source>
</evidence>
<keyword evidence="8" id="KW-1133">Transmembrane helix</keyword>
<dbReference type="GO" id="GO:0016705">
    <property type="term" value="F:oxidoreductase activity, acting on paired donors, with incorporation or reduction of molecular oxygen"/>
    <property type="evidence" value="ECO:0007669"/>
    <property type="project" value="InterPro"/>
</dbReference>
<dbReference type="InterPro" id="IPR050121">
    <property type="entry name" value="Cytochrome_P450_monoxygenase"/>
</dbReference>
<dbReference type="PRINTS" id="PR00385">
    <property type="entry name" value="P450"/>
</dbReference>
<keyword evidence="8" id="KW-0472">Membrane</keyword>
<protein>
    <submittedName>
        <fullName evidence="9">Cytochrome P450</fullName>
    </submittedName>
</protein>
<evidence type="ECO:0000256" key="1">
    <source>
        <dbReference type="ARBA" id="ARBA00001971"/>
    </source>
</evidence>
<dbReference type="EMBL" id="ML978080">
    <property type="protein sequence ID" value="KAF2009090.1"/>
    <property type="molecule type" value="Genomic_DNA"/>
</dbReference>
<dbReference type="InterPro" id="IPR036396">
    <property type="entry name" value="Cyt_P450_sf"/>
</dbReference>
<feature type="binding site" description="axial binding residue" evidence="7">
    <location>
        <position position="480"/>
    </location>
    <ligand>
        <name>heme</name>
        <dbReference type="ChEBI" id="CHEBI:30413"/>
    </ligand>
    <ligandPart>
        <name>Fe</name>
        <dbReference type="ChEBI" id="CHEBI:18248"/>
    </ligandPart>
</feature>
<reference evidence="9" key="1">
    <citation type="journal article" date="2020" name="Stud. Mycol.">
        <title>101 Dothideomycetes genomes: a test case for predicting lifestyles and emergence of pathogens.</title>
        <authorList>
            <person name="Haridas S."/>
            <person name="Albert R."/>
            <person name="Binder M."/>
            <person name="Bloem J."/>
            <person name="Labutti K."/>
            <person name="Salamov A."/>
            <person name="Andreopoulos B."/>
            <person name="Baker S."/>
            <person name="Barry K."/>
            <person name="Bills G."/>
            <person name="Bluhm B."/>
            <person name="Cannon C."/>
            <person name="Castanera R."/>
            <person name="Culley D."/>
            <person name="Daum C."/>
            <person name="Ezra D."/>
            <person name="Gonzalez J."/>
            <person name="Henrissat B."/>
            <person name="Kuo A."/>
            <person name="Liang C."/>
            <person name="Lipzen A."/>
            <person name="Lutzoni F."/>
            <person name="Magnuson J."/>
            <person name="Mondo S."/>
            <person name="Nolan M."/>
            <person name="Ohm R."/>
            <person name="Pangilinan J."/>
            <person name="Park H.-J."/>
            <person name="Ramirez L."/>
            <person name="Alfaro M."/>
            <person name="Sun H."/>
            <person name="Tritt A."/>
            <person name="Yoshinaga Y."/>
            <person name="Zwiers L.-H."/>
            <person name="Turgeon B."/>
            <person name="Goodwin S."/>
            <person name="Spatafora J."/>
            <person name="Crous P."/>
            <person name="Grigoriev I."/>
        </authorList>
    </citation>
    <scope>NUCLEOTIDE SEQUENCE</scope>
    <source>
        <strain evidence="9">CBS 175.79</strain>
    </source>
</reference>
<feature type="transmembrane region" description="Helical" evidence="8">
    <location>
        <begin position="60"/>
        <end position="81"/>
    </location>
</feature>
<dbReference type="Proteomes" id="UP000799778">
    <property type="component" value="Unassembled WGS sequence"/>
</dbReference>
<keyword evidence="10" id="KW-1185">Reference proteome</keyword>
<evidence type="ECO:0000313" key="10">
    <source>
        <dbReference type="Proteomes" id="UP000799778"/>
    </source>
</evidence>
<dbReference type="AlphaFoldDB" id="A0A6A5X840"/>
<feature type="transmembrane region" description="Helical" evidence="8">
    <location>
        <begin position="34"/>
        <end position="54"/>
    </location>
</feature>
<keyword evidence="6" id="KW-0503">Monooxygenase</keyword>